<evidence type="ECO:0000313" key="2">
    <source>
        <dbReference type="Proteomes" id="UP001295856"/>
    </source>
</evidence>
<dbReference type="EMBL" id="OY757132">
    <property type="protein sequence ID" value="CAK1260673.1"/>
    <property type="molecule type" value="Genomic_DNA"/>
</dbReference>
<evidence type="ECO:0000313" key="1">
    <source>
        <dbReference type="EMBL" id="CAK1260673.1"/>
    </source>
</evidence>
<dbReference type="InterPro" id="IPR046507">
    <property type="entry name" value="DUF6685"/>
</dbReference>
<gene>
    <name evidence="1" type="ORF">FGAF1253_45560</name>
</gene>
<geneLocation type="plasmid" evidence="1 2">
    <name>pF1253-1</name>
</geneLocation>
<proteinExistence type="predicted"/>
<accession>A0AAV1IQK8</accession>
<protein>
    <submittedName>
        <fullName evidence="1">Uncharacterized protein</fullName>
    </submittedName>
</protein>
<reference evidence="1" key="1">
    <citation type="submission" date="2023-10" db="EMBL/GenBank/DDBJ databases">
        <authorList>
            <person name="Leclercq S."/>
        </authorList>
    </citation>
    <scope>NUCLEOTIDE SEQUENCE</scope>
    <source>
        <strain evidence="1">F1253</strain>
        <plasmid evidence="1">pF1253-1</plasmid>
    </source>
</reference>
<sequence>MNDKKERYISSELSDKTQLSVLRSIVGWGYEKIRHSLGRPGQLERAIASGELIPCPLKTPVDTLWTRSVIYWQDWISPSWIPSDSRQCTIDFYKPGYYRGLERCHLVVPEVQNLISKEDIPHFSCDITDIQGISASKSEMYDIGDIYEFPLLRCPGLVTPVNEEHLRENMQYWELRLHRMRFAEYPWTERKLYWLNEGGSHHFAAARYQACRLGISVPLTGRLSRFHVNMQMVSALCQQWHLFAIPADERLACFFRAMIAFECPFGNSELPRNMHNTIKSGVKLKLVWLERGHTKADIVADVLATAGFPDFGDQLKLLATSSLNRPGFPGECFICELRLPDHRFRWKHNKLFLLLPEEYGPAFPAIVDCYTSPPTLVWPVPLLHGFSSSYGVLPPLCKDH</sequence>
<organism evidence="1 2">
    <name type="scientific">Escherichia coli</name>
    <dbReference type="NCBI Taxonomy" id="562"/>
    <lineage>
        <taxon>Bacteria</taxon>
        <taxon>Pseudomonadati</taxon>
        <taxon>Pseudomonadota</taxon>
        <taxon>Gammaproteobacteria</taxon>
        <taxon>Enterobacterales</taxon>
        <taxon>Enterobacteriaceae</taxon>
        <taxon>Escherichia</taxon>
    </lineage>
</organism>
<name>A0AAV1IQK8_ECOLX</name>
<keyword evidence="1" id="KW-0614">Plasmid</keyword>
<dbReference type="AlphaFoldDB" id="A0AAV1IQK8"/>
<dbReference type="Proteomes" id="UP001295856">
    <property type="component" value="Plasmid pF1253-1"/>
</dbReference>
<dbReference type="Pfam" id="PF20390">
    <property type="entry name" value="DUF6685"/>
    <property type="match status" value="1"/>
</dbReference>